<evidence type="ECO:0000313" key="1">
    <source>
        <dbReference type="EMBL" id="TAA27642.1"/>
    </source>
</evidence>
<evidence type="ECO:0000313" key="2">
    <source>
        <dbReference type="Proteomes" id="UP000291286"/>
    </source>
</evidence>
<protein>
    <submittedName>
        <fullName evidence="1">Uncharacterized protein</fullName>
    </submittedName>
</protein>
<organism evidence="1 2">
    <name type="scientific">Pseudoxanthomonas winnipegensis</name>
    <dbReference type="NCBI Taxonomy" id="2480810"/>
    <lineage>
        <taxon>Bacteria</taxon>
        <taxon>Pseudomonadati</taxon>
        <taxon>Pseudomonadota</taxon>
        <taxon>Gammaproteobacteria</taxon>
        <taxon>Lysobacterales</taxon>
        <taxon>Lysobacteraceae</taxon>
        <taxon>Pseudoxanthomonas</taxon>
    </lineage>
</organism>
<proteinExistence type="predicted"/>
<accession>A0A4Q8LEK9</accession>
<comment type="caution">
    <text evidence="1">The sequence shown here is derived from an EMBL/GenBank/DDBJ whole genome shotgun (WGS) entry which is preliminary data.</text>
</comment>
<reference evidence="1 2" key="1">
    <citation type="submission" date="2019-02" db="EMBL/GenBank/DDBJ databases">
        <title>WGS of Pseudoxanthomonas species novum from clinical isolates.</title>
        <authorList>
            <person name="Bernier A.-M."/>
            <person name="Bernard K."/>
            <person name="Vachon A."/>
        </authorList>
    </citation>
    <scope>NUCLEOTIDE SEQUENCE [LARGE SCALE GENOMIC DNA]</scope>
    <source>
        <strain evidence="1 2">NML171202</strain>
    </source>
</reference>
<gene>
    <name evidence="1" type="ORF">EA661_12865</name>
</gene>
<name>A0A4Q8LEK9_9GAMM</name>
<dbReference type="EMBL" id="SHMB01000005">
    <property type="protein sequence ID" value="TAA27642.1"/>
    <property type="molecule type" value="Genomic_DNA"/>
</dbReference>
<dbReference type="RefSeq" id="WP_130519359.1">
    <property type="nucleotide sequence ID" value="NZ_SHMB01000005.1"/>
</dbReference>
<dbReference type="AlphaFoldDB" id="A0A4Q8LEK9"/>
<sequence>MIQLADLSQLQREALLAAKTSGSGSLQRTCGGFQAVASGSPSSTIFTSRLVRAMYRSFLFVLDDESFPREAKLTTRGSALADLLQAQLSRQPKAGAA</sequence>
<dbReference type="Proteomes" id="UP000291286">
    <property type="component" value="Unassembled WGS sequence"/>
</dbReference>